<dbReference type="GO" id="GO:0005643">
    <property type="term" value="C:nuclear pore"/>
    <property type="evidence" value="ECO:0007669"/>
    <property type="project" value="InterPro"/>
</dbReference>
<feature type="compositionally biased region" description="Acidic residues" evidence="2">
    <location>
        <begin position="188"/>
        <end position="205"/>
    </location>
</feature>
<feature type="compositionally biased region" description="Polar residues" evidence="2">
    <location>
        <begin position="1052"/>
        <end position="1061"/>
    </location>
</feature>
<feature type="region of interest" description="Disordered" evidence="2">
    <location>
        <begin position="1042"/>
        <end position="1093"/>
    </location>
</feature>
<feature type="compositionally biased region" description="Polar residues" evidence="2">
    <location>
        <begin position="966"/>
        <end position="975"/>
    </location>
</feature>
<feature type="region of interest" description="Disordered" evidence="2">
    <location>
        <begin position="156"/>
        <end position="237"/>
    </location>
</feature>
<proteinExistence type="predicted"/>
<protein>
    <recommendedName>
        <fullName evidence="3">C2 NT-type domain-containing protein</fullName>
    </recommendedName>
</protein>
<feature type="compositionally biased region" description="Polar residues" evidence="2">
    <location>
        <begin position="206"/>
        <end position="219"/>
    </location>
</feature>
<feature type="region of interest" description="Disordered" evidence="2">
    <location>
        <begin position="1213"/>
        <end position="1251"/>
    </location>
</feature>
<evidence type="ECO:0000256" key="2">
    <source>
        <dbReference type="SAM" id="MobiDB-lite"/>
    </source>
</evidence>
<feature type="compositionally biased region" description="Polar residues" evidence="2">
    <location>
        <begin position="597"/>
        <end position="616"/>
    </location>
</feature>
<dbReference type="PROSITE" id="PS51840">
    <property type="entry name" value="C2_NT"/>
    <property type="match status" value="1"/>
</dbReference>
<feature type="region of interest" description="Disordered" evidence="2">
    <location>
        <begin position="885"/>
        <end position="1007"/>
    </location>
</feature>
<feature type="compositionally biased region" description="Basic and acidic residues" evidence="2">
    <location>
        <begin position="1063"/>
        <end position="1079"/>
    </location>
</feature>
<feature type="compositionally biased region" description="Basic and acidic residues" evidence="2">
    <location>
        <begin position="458"/>
        <end position="489"/>
    </location>
</feature>
<dbReference type="EMBL" id="CP144692">
    <property type="protein sequence ID" value="WVY98614.1"/>
    <property type="molecule type" value="Genomic_DNA"/>
</dbReference>
<dbReference type="Proteomes" id="UP001374535">
    <property type="component" value="Chromosome 9"/>
</dbReference>
<sequence length="1855" mass="207689">MVLGIRSKSRKTVSVQVHYVIHVQEIKPWPPSQSLRSVQTVLLQWENGDKISGSLASTTAGIENIEFNESFRLSVVMWREASKKSKHRESFQKNYLEFNLYDKTTKSQLLGSASINFADFGIIKETKALRILLNCKKSSKHSSQPFLYVSIQPLDTECSSSSPTSSSYSKGLSVDKEGSESATQSLKDDDDVEIASFTDDDDDDFPSNTSQTNRSASKTTGGGIKIREGGAEGSHGDFVLSAESTTSSLVGNTRSEAPTQFNGIKSPPSSTILGSDMGNAAYGRPSLPKISVETVKLSDPISEIQENIQQSSASCISPSIQTNFERPFNSQVTQENSVIKEDDTRDQRLNKESVEKVISISDLGVMEAKEEMEEQKKEQKQFMERNELSKNELNKFRNDDSTKQENFISITLSNEEPHRKGQKQLAEKNEPLENELNNFSNDDSTMKENLIGITLLNEKPDGKGQRQFTEKNERSENELNNFSKDDCMMKKGNLNSTTIPIEKPNGKEQTQITERDEPLENELNNFHHDDDAMKKGNLNSTTLLNEKPHGRGQRQFTERNEPLDDKPNNFSNDDSTKKRNLNSTTVLNEKPQGKGQGQFTEKNETSQNEINNFSNDDSTKKGNLISTTLLNETPHGKGQNQSTEKNEPLKNEFNNFSNDDSKKKGNLISTTLLNEKPHEKGQNQSSEKNEPLQNELDNFSNDDSTKKWNLIGSTTLLNEKPHGKGQRQFTEKNEPSENELGNVSSDDSMKKGNLSSTTLLNEKPHKKGQRQFSERDETVENGLNKFSNDDSTKKGNLSSTTLLKEKPHGKGQRQFVKRNETLENELNDVSNDDSMKKGNLKSITLLNKKPHGKGQRQFTERNEPLENELNKFSNDDCMKKGNLSSTTLLNEKPHGKGQRQFTERNEPLENELNNVSIDDSIKKENLNSTTLLNEKPHEKGQRQFPWRNELSENELNKFSNDDSTKKGNLSSTSLLNEKPDGKGQRQSTERNEPLENELNNVSVEDSLKKENLNSTTLLNEKPHGRGQRPFTASNKLLENELNKLGNDDSTKKVNSSSTTFLNEEPHGKGQKQLTEKNEPLENELNNFSDDDSIKKGNLNSITLLNEKQLGEGQKQFTKSNEPLENELNNFSNDDSLMERNLSSTTLLNEEPHGKGQKQLTEKNEPLENELNNFFNDDSMNLNSTTLLNEKPHGKGQRQFTERNELLENELNNFPENDSLKKGNLGSTVLNEKPREKGQGQFTERNEPLENGLNTFSNDDSAKKGNLNSIILLNKKPHEHRRSTSDKIGDGENVKFPPQSAENYEQISNQTLNQAEEINTSNDFPVDTACHEDINKSCRFLSNKTELNAEVERLREELREAAALEVSMYSVIAEHGSSSNKVHAPARRLSRFYFHACRVGSPATIASAAQSAVSGFVLVSKACGNDVPRTYEANAYGTTGTSVSWTKLRPVHLDNQARVFGIKPSPVRLGEMHLQVGNTLRKEENGNIEKQFHSWENPKTFLIALEKVEAWIFSRIVESVWWQTLTPYMQSGVAKSTNSKKADEKRTRVGDQDQGSFSIYLWKRAFKDACERLCPLRTGFHECGCLAVIARLVMEQLVSRLDFAMFNAILRESAEEMPMDPVSDPISDSKVLPIPAGKSGFAAGAQLKNAIGDWSRWLSDLFSIDDSDACEVTNENDEPKCESSFKPFLLLNALSDLMMLPLDMLADESTRKEVCPRFGISLIKRVVNNFVPDEFSPGPIPDAVFDALNSEDIEDDVGAITGLPCSAGPTFYAPLPASSILGMLQEAGTKTSLRRGSFALKKLYTSDDELDELDSPLSALGMDEASVSSKEKTALIKGGRKVVRYELLREAWKSSE</sequence>
<accession>A0AAQ3MXC8</accession>
<feature type="compositionally biased region" description="Basic and acidic residues" evidence="2">
    <location>
        <begin position="556"/>
        <end position="567"/>
    </location>
</feature>
<feature type="compositionally biased region" description="Basic and acidic residues" evidence="2">
    <location>
        <begin position="1042"/>
        <end position="1051"/>
    </location>
</feature>
<feature type="coiled-coil region" evidence="1">
    <location>
        <begin position="365"/>
        <end position="392"/>
    </location>
</feature>
<feature type="domain" description="C2 NT-type" evidence="3">
    <location>
        <begin position="7"/>
        <end position="155"/>
    </location>
</feature>
<feature type="region of interest" description="Disordered" evidence="2">
    <location>
        <begin position="1276"/>
        <end position="1297"/>
    </location>
</feature>
<evidence type="ECO:0000313" key="5">
    <source>
        <dbReference type="Proteomes" id="UP001374535"/>
    </source>
</evidence>
<feature type="compositionally biased region" description="Basic and acidic residues" evidence="2">
    <location>
        <begin position="1231"/>
        <end position="1247"/>
    </location>
</feature>
<reference evidence="4 5" key="1">
    <citation type="journal article" date="2023" name="Life. Sci Alliance">
        <title>Evolutionary insights into 3D genome organization and epigenetic landscape of Vigna mungo.</title>
        <authorList>
            <person name="Junaid A."/>
            <person name="Singh B."/>
            <person name="Bhatia S."/>
        </authorList>
    </citation>
    <scope>NUCLEOTIDE SEQUENCE [LARGE SCALE GENOMIC DNA]</scope>
    <source>
        <strain evidence="4">Urdbean</strain>
    </source>
</reference>
<feature type="compositionally biased region" description="Basic and acidic residues" evidence="2">
    <location>
        <begin position="525"/>
        <end position="534"/>
    </location>
</feature>
<feature type="compositionally biased region" description="Polar residues" evidence="2">
    <location>
        <begin position="682"/>
        <end position="702"/>
    </location>
</feature>
<keyword evidence="1" id="KW-0175">Coiled coil</keyword>
<feature type="compositionally biased region" description="Low complexity" evidence="2">
    <location>
        <begin position="159"/>
        <end position="172"/>
    </location>
</feature>
<dbReference type="PANTHER" id="PTHR31344:SF13">
    <property type="entry name" value="EEIG1_EHBP1 PROTEIN AMINO-TERMINAL DOMAIN PROTEIN"/>
    <property type="match status" value="1"/>
</dbReference>
<dbReference type="InterPro" id="IPR019448">
    <property type="entry name" value="NT-C2"/>
</dbReference>
<dbReference type="InterPro" id="IPR021827">
    <property type="entry name" value="Nup186/Nup192/Nup205"/>
</dbReference>
<name>A0AAQ3MXC8_VIGMU</name>
<evidence type="ECO:0000313" key="4">
    <source>
        <dbReference type="EMBL" id="WVY98614.1"/>
    </source>
</evidence>
<evidence type="ECO:0000259" key="3">
    <source>
        <dbReference type="PROSITE" id="PS51840"/>
    </source>
</evidence>
<evidence type="ECO:0000256" key="1">
    <source>
        <dbReference type="SAM" id="Coils"/>
    </source>
</evidence>
<organism evidence="4 5">
    <name type="scientific">Vigna mungo</name>
    <name type="common">Black gram</name>
    <name type="synonym">Phaseolus mungo</name>
    <dbReference type="NCBI Taxonomy" id="3915"/>
    <lineage>
        <taxon>Eukaryota</taxon>
        <taxon>Viridiplantae</taxon>
        <taxon>Streptophyta</taxon>
        <taxon>Embryophyta</taxon>
        <taxon>Tracheophyta</taxon>
        <taxon>Spermatophyta</taxon>
        <taxon>Magnoliopsida</taxon>
        <taxon>eudicotyledons</taxon>
        <taxon>Gunneridae</taxon>
        <taxon>Pentapetalae</taxon>
        <taxon>rosids</taxon>
        <taxon>fabids</taxon>
        <taxon>Fabales</taxon>
        <taxon>Fabaceae</taxon>
        <taxon>Papilionoideae</taxon>
        <taxon>50 kb inversion clade</taxon>
        <taxon>NPAAA clade</taxon>
        <taxon>indigoferoid/millettioid clade</taxon>
        <taxon>Phaseoleae</taxon>
        <taxon>Vigna</taxon>
    </lineage>
</organism>
<feature type="region of interest" description="Disordered" evidence="2">
    <location>
        <begin position="458"/>
        <end position="814"/>
    </location>
</feature>
<keyword evidence="5" id="KW-1185">Reference proteome</keyword>
<dbReference type="PANTHER" id="PTHR31344">
    <property type="entry name" value="NUCLEAR PORE COMPLEX PROTEIN NUP205"/>
    <property type="match status" value="1"/>
</dbReference>
<feature type="region of interest" description="Disordered" evidence="2">
    <location>
        <begin position="415"/>
        <end position="444"/>
    </location>
</feature>
<feature type="compositionally biased region" description="Basic and acidic residues" evidence="2">
    <location>
        <begin position="415"/>
        <end position="431"/>
    </location>
</feature>
<feature type="compositionally biased region" description="Basic and acidic residues" evidence="2">
    <location>
        <begin position="1281"/>
        <end position="1292"/>
    </location>
</feature>
<feature type="compositionally biased region" description="Basic and acidic residues" evidence="2">
    <location>
        <begin position="977"/>
        <end position="993"/>
    </location>
</feature>
<gene>
    <name evidence="4" type="ORF">V8G54_030765</name>
</gene>